<reference evidence="2 3" key="2">
    <citation type="journal article" date="2022" name="Mar. Drugs">
        <title>Bioassay-Guided Fractionation Leads to the Detection of Cholic Acid Generated by the Rare Thalassomonas sp.</title>
        <authorList>
            <person name="Pheiffer F."/>
            <person name="Schneider Y.K."/>
            <person name="Hansen E.H."/>
            <person name="Andersen J.H."/>
            <person name="Isaksson J."/>
            <person name="Busche T."/>
            <person name="R C."/>
            <person name="Kalinowski J."/>
            <person name="Zyl L.V."/>
            <person name="Trindade M."/>
        </authorList>
    </citation>
    <scope>NUCLEOTIDE SEQUENCE [LARGE SCALE GENOMIC DNA]</scope>
    <source>
        <strain evidence="2 3">XOM25</strain>
    </source>
</reference>
<dbReference type="RefSeq" id="WP_053046606.1">
    <property type="nucleotide sequence ID" value="NZ_CP059733.1"/>
</dbReference>
<dbReference type="AlphaFoldDB" id="A0AAE9Z263"/>
<dbReference type="Pfam" id="PF16778">
    <property type="entry name" value="Phage_tail_APC"/>
    <property type="match status" value="1"/>
</dbReference>
<accession>A0AAE9Z263</accession>
<dbReference type="Proteomes" id="UP000032352">
    <property type="component" value="Chromosome"/>
</dbReference>
<sequence length="78" mass="8906">MDNIALPTPTMEEIHLMAWARIRAKRDELMAVTDWTQISDSPLSAEKKAEFAGYRQALRDLPQSADNPDLVVWPQKPE</sequence>
<proteinExistence type="predicted"/>
<gene>
    <name evidence="2" type="ORF">SG34_025625</name>
</gene>
<dbReference type="InterPro" id="IPR031893">
    <property type="entry name" value="Phage_tail_APC"/>
</dbReference>
<feature type="domain" description="Phage tail assembly chaperone-like" evidence="1">
    <location>
        <begin position="19"/>
        <end position="78"/>
    </location>
</feature>
<organism evidence="2 3">
    <name type="scientific">Thalassomonas viridans</name>
    <dbReference type="NCBI Taxonomy" id="137584"/>
    <lineage>
        <taxon>Bacteria</taxon>
        <taxon>Pseudomonadati</taxon>
        <taxon>Pseudomonadota</taxon>
        <taxon>Gammaproteobacteria</taxon>
        <taxon>Alteromonadales</taxon>
        <taxon>Colwelliaceae</taxon>
        <taxon>Thalassomonas</taxon>
    </lineage>
</organism>
<protein>
    <submittedName>
        <fullName evidence="2">Phage tail assembly chaperone</fullName>
    </submittedName>
</protein>
<evidence type="ECO:0000313" key="2">
    <source>
        <dbReference type="EMBL" id="WDE04670.1"/>
    </source>
</evidence>
<dbReference type="Gene3D" id="6.10.140.1310">
    <property type="match status" value="1"/>
</dbReference>
<keyword evidence="3" id="KW-1185">Reference proteome</keyword>
<dbReference type="KEGG" id="tvd:SG34_025625"/>
<evidence type="ECO:0000313" key="3">
    <source>
        <dbReference type="Proteomes" id="UP000032352"/>
    </source>
</evidence>
<dbReference type="EMBL" id="CP059733">
    <property type="protein sequence ID" value="WDE04670.1"/>
    <property type="molecule type" value="Genomic_DNA"/>
</dbReference>
<name>A0AAE9Z263_9GAMM</name>
<evidence type="ECO:0000259" key="1">
    <source>
        <dbReference type="Pfam" id="PF16778"/>
    </source>
</evidence>
<reference evidence="2 3" key="1">
    <citation type="journal article" date="2015" name="Genome Announc.">
        <title>Draft Genome Sequences of Marine Isolates of Thalassomonas viridans and Thalassomonas actiniarum.</title>
        <authorList>
            <person name="Olonade I."/>
            <person name="van Zyl L.J."/>
            <person name="Trindade M."/>
        </authorList>
    </citation>
    <scope>NUCLEOTIDE SEQUENCE [LARGE SCALE GENOMIC DNA]</scope>
    <source>
        <strain evidence="2 3">XOM25</strain>
    </source>
</reference>